<dbReference type="InterPro" id="IPR020901">
    <property type="entry name" value="Prtase_inh_Kunz-CS"/>
</dbReference>
<gene>
    <name evidence="6" type="ORF">AB205_0003040</name>
</gene>
<dbReference type="PRINTS" id="PR00759">
    <property type="entry name" value="BASICPTASE"/>
</dbReference>
<dbReference type="GO" id="GO:0044483">
    <property type="term" value="P:venom-mediated perturbation of hemostasis"/>
    <property type="evidence" value="ECO:0007669"/>
    <property type="project" value="UniProtKB-ARBA"/>
</dbReference>
<keyword evidence="7" id="KW-1185">Reference proteome</keyword>
<feature type="compositionally biased region" description="Basic and acidic residues" evidence="4">
    <location>
        <begin position="148"/>
        <end position="173"/>
    </location>
</feature>
<proteinExistence type="predicted"/>
<feature type="region of interest" description="Disordered" evidence="4">
    <location>
        <begin position="112"/>
        <end position="211"/>
    </location>
</feature>
<dbReference type="OrthoDB" id="196393at2759"/>
<dbReference type="InterPro" id="IPR050098">
    <property type="entry name" value="TFPI/VKTCI-like"/>
</dbReference>
<dbReference type="InterPro" id="IPR036880">
    <property type="entry name" value="Kunitz_BPTI_sf"/>
</dbReference>
<dbReference type="SUPFAM" id="SSF57362">
    <property type="entry name" value="BPTI-like"/>
    <property type="match status" value="2"/>
</dbReference>
<feature type="non-terminal residue" evidence="6">
    <location>
        <position position="1"/>
    </location>
</feature>
<dbReference type="PROSITE" id="PS50279">
    <property type="entry name" value="BPTI_KUNITZ_2"/>
    <property type="match status" value="2"/>
</dbReference>
<evidence type="ECO:0000256" key="3">
    <source>
        <dbReference type="ARBA" id="ARBA00023157"/>
    </source>
</evidence>
<name>A0A2G9QLA7_AQUCT</name>
<dbReference type="EMBL" id="KV961667">
    <property type="protein sequence ID" value="PIO15853.1"/>
    <property type="molecule type" value="Genomic_DNA"/>
</dbReference>
<organism evidence="6 7">
    <name type="scientific">Aquarana catesbeiana</name>
    <name type="common">American bullfrog</name>
    <name type="synonym">Rana catesbeiana</name>
    <dbReference type="NCBI Taxonomy" id="8400"/>
    <lineage>
        <taxon>Eukaryota</taxon>
        <taxon>Metazoa</taxon>
        <taxon>Chordata</taxon>
        <taxon>Craniata</taxon>
        <taxon>Vertebrata</taxon>
        <taxon>Euteleostomi</taxon>
        <taxon>Amphibia</taxon>
        <taxon>Batrachia</taxon>
        <taxon>Anura</taxon>
        <taxon>Neobatrachia</taxon>
        <taxon>Ranoidea</taxon>
        <taxon>Ranidae</taxon>
        <taxon>Aquarana</taxon>
    </lineage>
</organism>
<feature type="compositionally biased region" description="Basic and acidic residues" evidence="4">
    <location>
        <begin position="117"/>
        <end position="137"/>
    </location>
</feature>
<dbReference type="PANTHER" id="PTHR10083">
    <property type="entry name" value="KUNITZ-TYPE PROTEASE INHIBITOR-RELATED"/>
    <property type="match status" value="1"/>
</dbReference>
<dbReference type="Pfam" id="PF00014">
    <property type="entry name" value="Kunitz_BPTI"/>
    <property type="match status" value="2"/>
</dbReference>
<reference evidence="7" key="1">
    <citation type="journal article" date="2017" name="Nat. Commun.">
        <title>The North American bullfrog draft genome provides insight into hormonal regulation of long noncoding RNA.</title>
        <authorList>
            <person name="Hammond S.A."/>
            <person name="Warren R.L."/>
            <person name="Vandervalk B.P."/>
            <person name="Kucuk E."/>
            <person name="Khan H."/>
            <person name="Gibb E.A."/>
            <person name="Pandoh P."/>
            <person name="Kirk H."/>
            <person name="Zhao Y."/>
            <person name="Jones M."/>
            <person name="Mungall A.J."/>
            <person name="Coope R."/>
            <person name="Pleasance S."/>
            <person name="Moore R.A."/>
            <person name="Holt R.A."/>
            <person name="Round J.M."/>
            <person name="Ohora S."/>
            <person name="Walle B.V."/>
            <person name="Veldhoen N."/>
            <person name="Helbing C.C."/>
            <person name="Birol I."/>
        </authorList>
    </citation>
    <scope>NUCLEOTIDE SEQUENCE [LARGE SCALE GENOMIC DNA]</scope>
</reference>
<feature type="domain" description="BPTI/Kunitz inhibitor" evidence="5">
    <location>
        <begin position="1"/>
        <end position="51"/>
    </location>
</feature>
<keyword evidence="2" id="KW-0722">Serine protease inhibitor</keyword>
<keyword evidence="1" id="KW-0646">Protease inhibitor</keyword>
<sequence>CHQPPKTGPCRAHVKRYYYDQMEKTCKQFIYGGCDGNENNFKTKEECERTCQSVCELPPDRGPCRGHMLRYYYDQNAKTCKEFIYGGCQGNGNNFLTKKECERTCKSVGDSVVSTSEEEKKEQDGEDRATASKRVAEDSGGARQKNRTPGEEAGEREKKRTLGEEAGEREKKQTLGGESGEVGRIPLKSEEDPEVGRRPPEMPNKLLLKPV</sequence>
<dbReference type="Proteomes" id="UP000228934">
    <property type="component" value="Unassembled WGS sequence"/>
</dbReference>
<evidence type="ECO:0000313" key="7">
    <source>
        <dbReference type="Proteomes" id="UP000228934"/>
    </source>
</evidence>
<dbReference type="SMART" id="SM00131">
    <property type="entry name" value="KU"/>
    <property type="match status" value="2"/>
</dbReference>
<feature type="compositionally biased region" description="Basic and acidic residues" evidence="4">
    <location>
        <begin position="187"/>
        <end position="200"/>
    </location>
</feature>
<accession>A0A2G9QLA7</accession>
<dbReference type="PROSITE" id="PS00280">
    <property type="entry name" value="BPTI_KUNITZ_1"/>
    <property type="match status" value="2"/>
</dbReference>
<dbReference type="FunFam" id="4.10.410.10:FF:000021">
    <property type="entry name" value="Serine protease inhibitor, putative"/>
    <property type="match status" value="1"/>
</dbReference>
<dbReference type="InterPro" id="IPR002223">
    <property type="entry name" value="Kunitz_BPTI"/>
</dbReference>
<evidence type="ECO:0000256" key="2">
    <source>
        <dbReference type="ARBA" id="ARBA00022900"/>
    </source>
</evidence>
<keyword evidence="3" id="KW-1015">Disulfide bond</keyword>
<dbReference type="GO" id="GO:0004867">
    <property type="term" value="F:serine-type endopeptidase inhibitor activity"/>
    <property type="evidence" value="ECO:0007669"/>
    <property type="project" value="UniProtKB-KW"/>
</dbReference>
<dbReference type="FunFam" id="4.10.410.10:FF:000015">
    <property type="entry name" value="WAP four-disulfide core domain 6A"/>
    <property type="match status" value="1"/>
</dbReference>
<dbReference type="Gene3D" id="4.10.410.10">
    <property type="entry name" value="Pancreatic trypsin inhibitor Kunitz domain"/>
    <property type="match status" value="2"/>
</dbReference>
<evidence type="ECO:0000313" key="6">
    <source>
        <dbReference type="EMBL" id="PIO15853.1"/>
    </source>
</evidence>
<protein>
    <recommendedName>
        <fullName evidence="5">BPTI/Kunitz inhibitor domain-containing protein</fullName>
    </recommendedName>
</protein>
<evidence type="ECO:0000256" key="4">
    <source>
        <dbReference type="SAM" id="MobiDB-lite"/>
    </source>
</evidence>
<dbReference type="AlphaFoldDB" id="A0A2G9QLA7"/>
<evidence type="ECO:0000256" key="1">
    <source>
        <dbReference type="ARBA" id="ARBA00022690"/>
    </source>
</evidence>
<evidence type="ECO:0000259" key="5">
    <source>
        <dbReference type="PROSITE" id="PS50279"/>
    </source>
</evidence>
<feature type="domain" description="BPTI/Kunitz inhibitor" evidence="5">
    <location>
        <begin position="55"/>
        <end position="105"/>
    </location>
</feature>
<dbReference type="CDD" id="cd00109">
    <property type="entry name" value="Kunitz-type"/>
    <property type="match status" value="2"/>
</dbReference>